<evidence type="ECO:0000313" key="21">
    <source>
        <dbReference type="Proteomes" id="UP000002051"/>
    </source>
</evidence>
<comment type="catalytic activity">
    <reaction evidence="1">
        <text>S-ubiquitinyl-[E2 ubiquitin-conjugating enzyme]-L-cysteine + [acceptor protein]-L-lysine = [E2 ubiquitin-conjugating enzyme]-L-cysteine + N(6)-ubiquitinyl-[acceptor protein]-L-lysine.</text>
        <dbReference type="EC" id="2.3.2.27"/>
    </reaction>
</comment>
<keyword evidence="5" id="KW-0808">Transferase</keyword>
<comment type="pathway">
    <text evidence="3">Protein modification; protein ubiquitination.</text>
</comment>
<evidence type="ECO:0000313" key="19">
    <source>
        <dbReference type="EMBL" id="RHN73166.1"/>
    </source>
</evidence>
<keyword evidence="6 16" id="KW-0812">Transmembrane</keyword>
<dbReference type="EnsemblPlants" id="KEH37217">
    <property type="protein sequence ID" value="KEH37217"/>
    <property type="gene ID" value="MTR_2g436100"/>
</dbReference>
<dbReference type="EMBL" id="CM001218">
    <property type="protein sequence ID" value="KEH37217.1"/>
    <property type="molecule type" value="Genomic_DNA"/>
</dbReference>
<name>A0A072V5V7_MEDTR</name>
<evidence type="ECO:0000259" key="17">
    <source>
        <dbReference type="PROSITE" id="PS50089"/>
    </source>
</evidence>
<evidence type="ECO:0000256" key="9">
    <source>
        <dbReference type="ARBA" id="ARBA00022786"/>
    </source>
</evidence>
<feature type="region of interest" description="Disordered" evidence="15">
    <location>
        <begin position="178"/>
        <end position="208"/>
    </location>
</feature>
<evidence type="ECO:0000256" key="11">
    <source>
        <dbReference type="ARBA" id="ARBA00022989"/>
    </source>
</evidence>
<evidence type="ECO:0000256" key="5">
    <source>
        <dbReference type="ARBA" id="ARBA00022679"/>
    </source>
</evidence>
<gene>
    <name evidence="20" type="primary">25488089</name>
    <name evidence="18" type="ordered locus">MTR_2g436100</name>
    <name evidence="19" type="ORF">MtrunA17_Chr2g0295571</name>
</gene>
<evidence type="ECO:0000256" key="10">
    <source>
        <dbReference type="ARBA" id="ARBA00022833"/>
    </source>
</evidence>
<keyword evidence="7" id="KW-0479">Metal-binding</keyword>
<dbReference type="GO" id="GO:0061630">
    <property type="term" value="F:ubiquitin protein ligase activity"/>
    <property type="evidence" value="ECO:0007669"/>
    <property type="project" value="UniProtKB-EC"/>
</dbReference>
<dbReference type="EMBL" id="PSQE01000002">
    <property type="protein sequence ID" value="RHN73166.1"/>
    <property type="molecule type" value="Genomic_DNA"/>
</dbReference>
<comment type="subcellular location">
    <subcellularLocation>
        <location evidence="2">Membrane</location>
        <topology evidence="2">Single-pass membrane protein</topology>
    </subcellularLocation>
</comment>
<evidence type="ECO:0000313" key="20">
    <source>
        <dbReference type="EnsemblPlants" id="KEH37217"/>
    </source>
</evidence>
<dbReference type="GO" id="GO:0008270">
    <property type="term" value="F:zinc ion binding"/>
    <property type="evidence" value="ECO:0007669"/>
    <property type="project" value="UniProtKB-KW"/>
</dbReference>
<keyword evidence="21" id="KW-1185">Reference proteome</keyword>
<dbReference type="GO" id="GO:0016567">
    <property type="term" value="P:protein ubiquitination"/>
    <property type="evidence" value="ECO:0000318"/>
    <property type="project" value="GO_Central"/>
</dbReference>
<dbReference type="Gene3D" id="3.30.40.10">
    <property type="entry name" value="Zinc/RING finger domain, C3HC4 (zinc finger)"/>
    <property type="match status" value="1"/>
</dbReference>
<dbReference type="PROSITE" id="PS50089">
    <property type="entry name" value="ZF_RING_2"/>
    <property type="match status" value="1"/>
</dbReference>
<feature type="transmembrane region" description="Helical" evidence="16">
    <location>
        <begin position="32"/>
        <end position="59"/>
    </location>
</feature>
<keyword evidence="11 16" id="KW-1133">Transmembrane helix</keyword>
<dbReference type="Proteomes" id="UP000265566">
    <property type="component" value="Chromosome 2"/>
</dbReference>
<evidence type="ECO:0000256" key="8">
    <source>
        <dbReference type="ARBA" id="ARBA00022771"/>
    </source>
</evidence>
<protein>
    <recommendedName>
        <fullName evidence="4">RING-type E3 ubiquitin transferase</fullName>
        <ecNumber evidence="4">2.3.2.27</ecNumber>
    </recommendedName>
</protein>
<dbReference type="SMART" id="SM00184">
    <property type="entry name" value="RING"/>
    <property type="match status" value="1"/>
</dbReference>
<reference evidence="18 21" key="1">
    <citation type="journal article" date="2011" name="Nature">
        <title>The Medicago genome provides insight into the evolution of rhizobial symbioses.</title>
        <authorList>
            <person name="Young N.D."/>
            <person name="Debelle F."/>
            <person name="Oldroyd G.E."/>
            <person name="Geurts R."/>
            <person name="Cannon S.B."/>
            <person name="Udvardi M.K."/>
            <person name="Benedito V.A."/>
            <person name="Mayer K.F."/>
            <person name="Gouzy J."/>
            <person name="Schoof H."/>
            <person name="Van de Peer Y."/>
            <person name="Proost S."/>
            <person name="Cook D.R."/>
            <person name="Meyers B.C."/>
            <person name="Spannagl M."/>
            <person name="Cheung F."/>
            <person name="De Mita S."/>
            <person name="Krishnakumar V."/>
            <person name="Gundlach H."/>
            <person name="Zhou S."/>
            <person name="Mudge J."/>
            <person name="Bharti A.K."/>
            <person name="Murray J.D."/>
            <person name="Naoumkina M.A."/>
            <person name="Rosen B."/>
            <person name="Silverstein K.A."/>
            <person name="Tang H."/>
            <person name="Rombauts S."/>
            <person name="Zhao P.X."/>
            <person name="Zhou P."/>
            <person name="Barbe V."/>
            <person name="Bardou P."/>
            <person name="Bechner M."/>
            <person name="Bellec A."/>
            <person name="Berger A."/>
            <person name="Berges H."/>
            <person name="Bidwell S."/>
            <person name="Bisseling T."/>
            <person name="Choisne N."/>
            <person name="Couloux A."/>
            <person name="Denny R."/>
            <person name="Deshpande S."/>
            <person name="Dai X."/>
            <person name="Doyle J.J."/>
            <person name="Dudez A.M."/>
            <person name="Farmer A.D."/>
            <person name="Fouteau S."/>
            <person name="Franken C."/>
            <person name="Gibelin C."/>
            <person name="Gish J."/>
            <person name="Goldstein S."/>
            <person name="Gonzalez A.J."/>
            <person name="Green P.J."/>
            <person name="Hallab A."/>
            <person name="Hartog M."/>
            <person name="Hua A."/>
            <person name="Humphray S.J."/>
            <person name="Jeong D.H."/>
            <person name="Jing Y."/>
            <person name="Jocker A."/>
            <person name="Kenton S.M."/>
            <person name="Kim D.J."/>
            <person name="Klee K."/>
            <person name="Lai H."/>
            <person name="Lang C."/>
            <person name="Lin S."/>
            <person name="Macmil S.L."/>
            <person name="Magdelenat G."/>
            <person name="Matthews L."/>
            <person name="McCorrison J."/>
            <person name="Monaghan E.L."/>
            <person name="Mun J.H."/>
            <person name="Najar F.Z."/>
            <person name="Nicholson C."/>
            <person name="Noirot C."/>
            <person name="O'Bleness M."/>
            <person name="Paule C.R."/>
            <person name="Poulain J."/>
            <person name="Prion F."/>
            <person name="Qin B."/>
            <person name="Qu C."/>
            <person name="Retzel E.F."/>
            <person name="Riddle C."/>
            <person name="Sallet E."/>
            <person name="Samain S."/>
            <person name="Samson N."/>
            <person name="Sanders I."/>
            <person name="Saurat O."/>
            <person name="Scarpelli C."/>
            <person name="Schiex T."/>
            <person name="Segurens B."/>
            <person name="Severin A.J."/>
            <person name="Sherrier D.J."/>
            <person name="Shi R."/>
            <person name="Sims S."/>
            <person name="Singer S.R."/>
            <person name="Sinharoy S."/>
            <person name="Sterck L."/>
            <person name="Viollet A."/>
            <person name="Wang B.B."/>
            <person name="Wang K."/>
            <person name="Wang M."/>
            <person name="Wang X."/>
            <person name="Warfsmann J."/>
            <person name="Weissenbach J."/>
            <person name="White D.D."/>
            <person name="White J.D."/>
            <person name="Wiley G.B."/>
            <person name="Wincker P."/>
            <person name="Xing Y."/>
            <person name="Yang L."/>
            <person name="Yao Z."/>
            <person name="Ying F."/>
            <person name="Zhai J."/>
            <person name="Zhou L."/>
            <person name="Zuber A."/>
            <person name="Denarie J."/>
            <person name="Dixon R.A."/>
            <person name="May G.D."/>
            <person name="Schwartz D.C."/>
            <person name="Rogers J."/>
            <person name="Quetier F."/>
            <person name="Town C.D."/>
            <person name="Roe B.A."/>
        </authorList>
    </citation>
    <scope>NUCLEOTIDE SEQUENCE [LARGE SCALE GENOMIC DNA]</scope>
    <source>
        <strain evidence="18">A17</strain>
        <strain evidence="20 21">cv. Jemalong A17</strain>
    </source>
</reference>
<evidence type="ECO:0000256" key="15">
    <source>
        <dbReference type="SAM" id="MobiDB-lite"/>
    </source>
</evidence>
<reference evidence="19" key="4">
    <citation type="journal article" date="2018" name="Nat. Plants">
        <title>Whole-genome landscape of Medicago truncatula symbiotic genes.</title>
        <authorList>
            <person name="Pecrix Y."/>
            <person name="Gamas P."/>
            <person name="Carrere S."/>
        </authorList>
    </citation>
    <scope>NUCLEOTIDE SEQUENCE</scope>
    <source>
        <tissue evidence="19">Leaves</tissue>
    </source>
</reference>
<feature type="compositionally biased region" description="Basic and acidic residues" evidence="15">
    <location>
        <begin position="1"/>
        <end position="14"/>
    </location>
</feature>
<proteinExistence type="inferred from homology"/>
<evidence type="ECO:0000256" key="7">
    <source>
        <dbReference type="ARBA" id="ARBA00022723"/>
    </source>
</evidence>
<feature type="domain" description="RING-type" evidence="17">
    <location>
        <begin position="119"/>
        <end position="161"/>
    </location>
</feature>
<dbReference type="CDD" id="cd16461">
    <property type="entry name" value="RING-H2_EL5-like"/>
    <property type="match status" value="1"/>
</dbReference>
<dbReference type="HOGENOM" id="CLU_066543_0_0_1"/>
<feature type="region of interest" description="Disordered" evidence="15">
    <location>
        <begin position="1"/>
        <end position="21"/>
    </location>
</feature>
<dbReference type="Proteomes" id="UP000002051">
    <property type="component" value="Chromosome 2"/>
</dbReference>
<dbReference type="InterPro" id="IPR013083">
    <property type="entry name" value="Znf_RING/FYVE/PHD"/>
</dbReference>
<evidence type="ECO:0000256" key="16">
    <source>
        <dbReference type="SAM" id="Phobius"/>
    </source>
</evidence>
<dbReference type="InterPro" id="IPR001841">
    <property type="entry name" value="Znf_RING"/>
</dbReference>
<reference evidence="20" key="3">
    <citation type="submission" date="2015-04" db="UniProtKB">
        <authorList>
            <consortium name="EnsemblPlants"/>
        </authorList>
    </citation>
    <scope>IDENTIFICATION</scope>
    <source>
        <strain evidence="20">cv. Jemalong A17</strain>
    </source>
</reference>
<evidence type="ECO:0000256" key="2">
    <source>
        <dbReference type="ARBA" id="ARBA00004167"/>
    </source>
</evidence>
<keyword evidence="9" id="KW-0833">Ubl conjugation pathway</keyword>
<accession>A0A072V5V7</accession>
<evidence type="ECO:0000313" key="18">
    <source>
        <dbReference type="EMBL" id="KEH37217.1"/>
    </source>
</evidence>
<reference evidence="18 21" key="2">
    <citation type="journal article" date="2014" name="BMC Genomics">
        <title>An improved genome release (version Mt4.0) for the model legume Medicago truncatula.</title>
        <authorList>
            <person name="Tang H."/>
            <person name="Krishnakumar V."/>
            <person name="Bidwell S."/>
            <person name="Rosen B."/>
            <person name="Chan A."/>
            <person name="Zhou S."/>
            <person name="Gentzbittel L."/>
            <person name="Childs K.L."/>
            <person name="Yandell M."/>
            <person name="Gundlach H."/>
            <person name="Mayer K.F."/>
            <person name="Schwartz D.C."/>
            <person name="Town C.D."/>
        </authorList>
    </citation>
    <scope>GENOME REANNOTATION</scope>
    <source>
        <strain evidence="18">A17</strain>
        <strain evidence="20 21">cv. Jemalong A17</strain>
    </source>
</reference>
<dbReference type="Gramene" id="rna8953">
    <property type="protein sequence ID" value="RHN73166.1"/>
    <property type="gene ID" value="gene8953"/>
</dbReference>
<dbReference type="InterPro" id="IPR044600">
    <property type="entry name" value="ATL1/ATL16-like"/>
</dbReference>
<evidence type="ECO:0000256" key="1">
    <source>
        <dbReference type="ARBA" id="ARBA00000900"/>
    </source>
</evidence>
<dbReference type="EC" id="2.3.2.27" evidence="4"/>
<feature type="compositionally biased region" description="Low complexity" evidence="15">
    <location>
        <begin position="181"/>
        <end position="190"/>
    </location>
</feature>
<dbReference type="KEGG" id="mtr:25488089"/>
<dbReference type="FunFam" id="3.30.40.10:FF:000475">
    <property type="entry name" value="RING-H2 finger protein ATL3"/>
    <property type="match status" value="1"/>
</dbReference>
<evidence type="ECO:0000256" key="14">
    <source>
        <dbReference type="PROSITE-ProRule" id="PRU00175"/>
    </source>
</evidence>
<keyword evidence="8 14" id="KW-0863">Zinc-finger</keyword>
<dbReference type="Pfam" id="PF13639">
    <property type="entry name" value="zf-RING_2"/>
    <property type="match status" value="1"/>
</dbReference>
<dbReference type="PANTHER" id="PTHR46913:SF1">
    <property type="entry name" value="RING-H2 FINGER PROTEIN ATL16"/>
    <property type="match status" value="1"/>
</dbReference>
<dbReference type="PANTHER" id="PTHR46913">
    <property type="entry name" value="RING-H2 FINGER PROTEIN ATL16"/>
    <property type="match status" value="1"/>
</dbReference>
<dbReference type="OrthoDB" id="8062037at2759"/>
<comment type="similarity">
    <text evidence="13">Belongs to the RING-type zinc finger family. ATL subfamily.</text>
</comment>
<keyword evidence="12 16" id="KW-0472">Membrane</keyword>
<keyword evidence="10" id="KW-0862">Zinc</keyword>
<evidence type="ECO:0000256" key="4">
    <source>
        <dbReference type="ARBA" id="ARBA00012483"/>
    </source>
</evidence>
<evidence type="ECO:0000256" key="3">
    <source>
        <dbReference type="ARBA" id="ARBA00004906"/>
    </source>
</evidence>
<organism evidence="18 21">
    <name type="scientific">Medicago truncatula</name>
    <name type="common">Barrel medic</name>
    <name type="synonym">Medicago tribuloides</name>
    <dbReference type="NCBI Taxonomy" id="3880"/>
    <lineage>
        <taxon>Eukaryota</taxon>
        <taxon>Viridiplantae</taxon>
        <taxon>Streptophyta</taxon>
        <taxon>Embryophyta</taxon>
        <taxon>Tracheophyta</taxon>
        <taxon>Spermatophyta</taxon>
        <taxon>Magnoliopsida</taxon>
        <taxon>eudicotyledons</taxon>
        <taxon>Gunneridae</taxon>
        <taxon>Pentapetalae</taxon>
        <taxon>rosids</taxon>
        <taxon>fabids</taxon>
        <taxon>Fabales</taxon>
        <taxon>Fabaceae</taxon>
        <taxon>Papilionoideae</taxon>
        <taxon>50 kb inversion clade</taxon>
        <taxon>NPAAA clade</taxon>
        <taxon>Hologalegina</taxon>
        <taxon>IRL clade</taxon>
        <taxon>Trifolieae</taxon>
        <taxon>Medicago</taxon>
    </lineage>
</organism>
<evidence type="ECO:0000256" key="6">
    <source>
        <dbReference type="ARBA" id="ARBA00022692"/>
    </source>
</evidence>
<dbReference type="AlphaFoldDB" id="A0A072V5V7"/>
<evidence type="ECO:0000256" key="12">
    <source>
        <dbReference type="ARBA" id="ARBA00023136"/>
    </source>
</evidence>
<dbReference type="GO" id="GO:0016020">
    <property type="term" value="C:membrane"/>
    <property type="evidence" value="ECO:0007669"/>
    <property type="project" value="UniProtKB-SubCell"/>
</dbReference>
<dbReference type="STRING" id="3880.A0A072V5V7"/>
<evidence type="ECO:0000256" key="13">
    <source>
        <dbReference type="ARBA" id="ARBA00024209"/>
    </source>
</evidence>
<sequence length="288" mass="32230">MEVKYDEPIPKFPRDQNPPNDFDPKGYNLNGKIMLCAIILLFFIIVLMLCLHIYARWYLLQSRRRRNRIRRRTQLVFFTDDPTNAAVTTVTRGLDATVIASLPLFFYDAKNYPENAPECAVCLSEFESGETGRVLPKCKHSFHTECIDMWFHSHDTCPLCRAPVEPMQNRPDVVINVCEPETGSSSGSTEDVNNENRAGKEVGSSSVGLRRKPSFAGVTVEVPTRNESFRDESTQSSSFRSPMSRMSSFKRILSMNWKGNVSPSCDGCGGGGCSSIAEASNYSQNKAV</sequence>
<dbReference type="SUPFAM" id="SSF57850">
    <property type="entry name" value="RING/U-box"/>
    <property type="match status" value="1"/>
</dbReference>